<dbReference type="PROSITE" id="PS00924">
    <property type="entry name" value="ASP_GLU_RACEMASE_2"/>
    <property type="match status" value="1"/>
</dbReference>
<gene>
    <name evidence="7 8" type="primary">murI</name>
    <name evidence="8" type="ORF">ACFP5Y_12450</name>
</gene>
<evidence type="ECO:0000256" key="2">
    <source>
        <dbReference type="ARBA" id="ARBA00013090"/>
    </source>
</evidence>
<feature type="binding site" evidence="7">
    <location>
        <begin position="12"/>
        <end position="13"/>
    </location>
    <ligand>
        <name>substrate</name>
    </ligand>
</feature>
<feature type="active site" description="Proton donor/acceptor" evidence="7">
    <location>
        <position position="75"/>
    </location>
</feature>
<comment type="similarity">
    <text evidence="7">Belongs to the aspartate/glutamate racemases family.</text>
</comment>
<comment type="function">
    <text evidence="7">Provides the (R)-glutamate required for cell wall biosynthesis.</text>
</comment>
<feature type="active site" description="Proton donor/acceptor" evidence="7">
    <location>
        <position position="185"/>
    </location>
</feature>
<evidence type="ECO:0000256" key="6">
    <source>
        <dbReference type="ARBA" id="ARBA00023316"/>
    </source>
</evidence>
<dbReference type="HAMAP" id="MF_00258">
    <property type="entry name" value="Glu_racemase"/>
    <property type="match status" value="1"/>
</dbReference>
<dbReference type="InterPro" id="IPR001920">
    <property type="entry name" value="Asp/Glu_race"/>
</dbReference>
<dbReference type="PROSITE" id="PS00923">
    <property type="entry name" value="ASP_GLU_RACEMASE_1"/>
    <property type="match status" value="1"/>
</dbReference>
<dbReference type="NCBIfam" id="TIGR00067">
    <property type="entry name" value="glut_race"/>
    <property type="match status" value="1"/>
</dbReference>
<proteinExistence type="inferred from homology"/>
<dbReference type="InterPro" id="IPR018187">
    <property type="entry name" value="Asp/Glu_racemase_AS_1"/>
</dbReference>
<protein>
    <recommendedName>
        <fullName evidence="2 7">Glutamate racemase</fullName>
        <ecNumber evidence="2 7">5.1.1.3</ecNumber>
    </recommendedName>
</protein>
<organism evidence="8 9">
    <name type="scientific">Lactiplantibacillus daowaiensis</name>
    <dbReference type="NCBI Taxonomy" id="2559918"/>
    <lineage>
        <taxon>Bacteria</taxon>
        <taxon>Bacillati</taxon>
        <taxon>Bacillota</taxon>
        <taxon>Bacilli</taxon>
        <taxon>Lactobacillales</taxon>
        <taxon>Lactobacillaceae</taxon>
        <taxon>Lactiplantibacillus</taxon>
    </lineage>
</organism>
<evidence type="ECO:0000256" key="5">
    <source>
        <dbReference type="ARBA" id="ARBA00023235"/>
    </source>
</evidence>
<evidence type="ECO:0000256" key="7">
    <source>
        <dbReference type="HAMAP-Rule" id="MF_00258"/>
    </source>
</evidence>
<evidence type="ECO:0000256" key="4">
    <source>
        <dbReference type="ARBA" id="ARBA00022984"/>
    </source>
</evidence>
<dbReference type="Pfam" id="PF01177">
    <property type="entry name" value="Asp_Glu_race"/>
    <property type="match status" value="1"/>
</dbReference>
<feature type="binding site" evidence="7">
    <location>
        <begin position="76"/>
        <end position="77"/>
    </location>
    <ligand>
        <name>substrate</name>
    </ligand>
</feature>
<dbReference type="RefSeq" id="WP_379832455.1">
    <property type="nucleotide sequence ID" value="NZ_JBHSSC010000043.1"/>
</dbReference>
<evidence type="ECO:0000256" key="3">
    <source>
        <dbReference type="ARBA" id="ARBA00022960"/>
    </source>
</evidence>
<comment type="caution">
    <text evidence="8">The sequence shown here is derived from an EMBL/GenBank/DDBJ whole genome shotgun (WGS) entry which is preliminary data.</text>
</comment>
<sequence>MADKRAPIGVFDSGVGGISTLRTLAKVLPNEDFVFYGDSANAPYGEKDADTVCQLASQVIDHLATRDIKAMVIACNTATSAAKPQLIAQYPELPILGIEPALKEAVDAGKQDILVMGTPLTLSLPKYQAQLAKFGARTNIYTLPCPGLADRIELGQAGLPQIKALLANLMAPMLEHPIDAVVLGCTHYPFIQDLITAKFSQPVAIYTGYEGIARNLTAQLQQRDLLRSENPDRQIQFMSSRDTPAELTLYQALFDHGIQE</sequence>
<dbReference type="Proteomes" id="UP001596282">
    <property type="component" value="Unassembled WGS sequence"/>
</dbReference>
<keyword evidence="6 7" id="KW-0961">Cell wall biogenesis/degradation</keyword>
<dbReference type="SUPFAM" id="SSF53681">
    <property type="entry name" value="Aspartate/glutamate racemase"/>
    <property type="match status" value="2"/>
</dbReference>
<dbReference type="EMBL" id="JBHSSC010000043">
    <property type="protein sequence ID" value="MFC6182038.1"/>
    <property type="molecule type" value="Genomic_DNA"/>
</dbReference>
<comment type="catalytic activity">
    <reaction evidence="1 7">
        <text>L-glutamate = D-glutamate</text>
        <dbReference type="Rhea" id="RHEA:12813"/>
        <dbReference type="ChEBI" id="CHEBI:29985"/>
        <dbReference type="ChEBI" id="CHEBI:29986"/>
        <dbReference type="EC" id="5.1.1.3"/>
    </reaction>
</comment>
<dbReference type="InterPro" id="IPR015942">
    <property type="entry name" value="Asp/Glu/hydantoin_racemase"/>
</dbReference>
<keyword evidence="9" id="KW-1185">Reference proteome</keyword>
<dbReference type="EC" id="5.1.1.3" evidence="2 7"/>
<evidence type="ECO:0000313" key="9">
    <source>
        <dbReference type="Proteomes" id="UP001596282"/>
    </source>
</evidence>
<dbReference type="InterPro" id="IPR004391">
    <property type="entry name" value="Glu_race"/>
</dbReference>
<keyword evidence="3 7" id="KW-0133">Cell shape</keyword>
<comment type="pathway">
    <text evidence="7">Cell wall biogenesis; peptidoglycan biosynthesis.</text>
</comment>
<reference evidence="9" key="1">
    <citation type="journal article" date="2019" name="Int. J. Syst. Evol. Microbiol.">
        <title>The Global Catalogue of Microorganisms (GCM) 10K type strain sequencing project: providing services to taxonomists for standard genome sequencing and annotation.</title>
        <authorList>
            <consortium name="The Broad Institute Genomics Platform"/>
            <consortium name="The Broad Institute Genome Sequencing Center for Infectious Disease"/>
            <person name="Wu L."/>
            <person name="Ma J."/>
        </authorList>
    </citation>
    <scope>NUCLEOTIDE SEQUENCE [LARGE SCALE GENOMIC DNA]</scope>
    <source>
        <strain evidence="9">CCM 8933</strain>
    </source>
</reference>
<dbReference type="PANTHER" id="PTHR21198:SF3">
    <property type="entry name" value="GLUTAMATE RACEMASE"/>
    <property type="match status" value="1"/>
</dbReference>
<dbReference type="GO" id="GO:0008881">
    <property type="term" value="F:glutamate racemase activity"/>
    <property type="evidence" value="ECO:0007669"/>
    <property type="project" value="UniProtKB-EC"/>
</dbReference>
<dbReference type="PANTHER" id="PTHR21198">
    <property type="entry name" value="GLUTAMATE RACEMASE"/>
    <property type="match status" value="1"/>
</dbReference>
<evidence type="ECO:0000256" key="1">
    <source>
        <dbReference type="ARBA" id="ARBA00001602"/>
    </source>
</evidence>
<keyword evidence="4 7" id="KW-0573">Peptidoglycan synthesis</keyword>
<accession>A0ABW1S2K4</accession>
<dbReference type="Gene3D" id="3.40.50.1860">
    <property type="match status" value="2"/>
</dbReference>
<feature type="binding site" evidence="7">
    <location>
        <begin position="186"/>
        <end position="187"/>
    </location>
    <ligand>
        <name>substrate</name>
    </ligand>
</feature>
<dbReference type="InterPro" id="IPR033134">
    <property type="entry name" value="Asp/Glu_racemase_AS_2"/>
</dbReference>
<name>A0ABW1S2K4_9LACO</name>
<evidence type="ECO:0000313" key="8">
    <source>
        <dbReference type="EMBL" id="MFC6182038.1"/>
    </source>
</evidence>
<feature type="binding site" evidence="7">
    <location>
        <begin position="44"/>
        <end position="45"/>
    </location>
    <ligand>
        <name>substrate</name>
    </ligand>
</feature>
<keyword evidence="5 7" id="KW-0413">Isomerase</keyword>